<dbReference type="PANTHER" id="PTHR34773">
    <property type="entry name" value="FLAGELLAR SECRETION CHAPERONE FLIS"/>
    <property type="match status" value="1"/>
</dbReference>
<sequence length="145" mass="15460">MFNSAMSSSFGSQQHFANAYRQIGVETGVSSASPHQLVLMLYDGLLESIGRARAAMTGGVVELKCAQISRAVRILEEGLIAGLDLDAEGEIAQNLCNLYCYAAVQLTRSNLRNDPALLHEVEGLIRPLRDAWAAIGAKMSHGAAG</sequence>
<dbReference type="AlphaFoldDB" id="A0A7Y9UK57"/>
<keyword evidence="7" id="KW-0282">Flagellum</keyword>
<keyword evidence="7" id="KW-0966">Cell projection</keyword>
<evidence type="ECO:0000256" key="4">
    <source>
        <dbReference type="ARBA" id="ARBA00022795"/>
    </source>
</evidence>
<dbReference type="PIRSF" id="PIRSF039090">
    <property type="entry name" value="Flis"/>
    <property type="match status" value="1"/>
</dbReference>
<dbReference type="CDD" id="cd16098">
    <property type="entry name" value="FliS"/>
    <property type="match status" value="1"/>
</dbReference>
<accession>A0A7Y9UK57</accession>
<name>A0A7Y9UK57_9BURK</name>
<evidence type="ECO:0000256" key="5">
    <source>
        <dbReference type="ARBA" id="ARBA00023186"/>
    </source>
</evidence>
<dbReference type="EMBL" id="JACCFH010000001">
    <property type="protein sequence ID" value="NYG33390.1"/>
    <property type="molecule type" value="Genomic_DNA"/>
</dbReference>
<comment type="subcellular location">
    <subcellularLocation>
        <location evidence="1 6">Cytoplasm</location>
        <location evidence="1 6">Cytosol</location>
    </subcellularLocation>
</comment>
<gene>
    <name evidence="7" type="ORF">BDD16_002376</name>
</gene>
<dbReference type="InterPro" id="IPR036584">
    <property type="entry name" value="FliS_sf"/>
</dbReference>
<dbReference type="Pfam" id="PF02561">
    <property type="entry name" value="FliS"/>
    <property type="match status" value="1"/>
</dbReference>
<evidence type="ECO:0000256" key="1">
    <source>
        <dbReference type="ARBA" id="ARBA00004514"/>
    </source>
</evidence>
<dbReference type="GO" id="GO:0071973">
    <property type="term" value="P:bacterial-type flagellum-dependent cell motility"/>
    <property type="evidence" value="ECO:0007669"/>
    <property type="project" value="TreeGrafter"/>
</dbReference>
<keyword evidence="5" id="KW-0143">Chaperone</keyword>
<evidence type="ECO:0000313" key="7">
    <source>
        <dbReference type="EMBL" id="NYG33390.1"/>
    </source>
</evidence>
<evidence type="ECO:0000256" key="2">
    <source>
        <dbReference type="ARBA" id="ARBA00008787"/>
    </source>
</evidence>
<dbReference type="NCBIfam" id="TIGR00208">
    <property type="entry name" value="fliS"/>
    <property type="match status" value="1"/>
</dbReference>
<comment type="similarity">
    <text evidence="2 6">Belongs to the FliS family.</text>
</comment>
<comment type="caution">
    <text evidence="7">The sequence shown here is derived from an EMBL/GenBank/DDBJ whole genome shotgun (WGS) entry which is preliminary data.</text>
</comment>
<keyword evidence="4 6" id="KW-1005">Bacterial flagellum biogenesis</keyword>
<dbReference type="GO" id="GO:0005829">
    <property type="term" value="C:cytosol"/>
    <property type="evidence" value="ECO:0007669"/>
    <property type="project" value="UniProtKB-SubCell"/>
</dbReference>
<dbReference type="RefSeq" id="WP_179634159.1">
    <property type="nucleotide sequence ID" value="NZ_JACCFH010000001.1"/>
</dbReference>
<dbReference type="Proteomes" id="UP000518288">
    <property type="component" value="Unassembled WGS sequence"/>
</dbReference>
<protein>
    <recommendedName>
        <fullName evidence="6">Flagellar secretion chaperone FliS</fullName>
    </recommendedName>
</protein>
<keyword evidence="8" id="KW-1185">Reference proteome</keyword>
<organism evidence="7 8">
    <name type="scientific">Sphaerotilus montanus</name>
    <dbReference type="NCBI Taxonomy" id="522889"/>
    <lineage>
        <taxon>Bacteria</taxon>
        <taxon>Pseudomonadati</taxon>
        <taxon>Pseudomonadota</taxon>
        <taxon>Betaproteobacteria</taxon>
        <taxon>Burkholderiales</taxon>
        <taxon>Sphaerotilaceae</taxon>
        <taxon>Sphaerotilus</taxon>
    </lineage>
</organism>
<evidence type="ECO:0000256" key="6">
    <source>
        <dbReference type="PIRNR" id="PIRNR039090"/>
    </source>
</evidence>
<dbReference type="GO" id="GO:0044780">
    <property type="term" value="P:bacterial-type flagellum assembly"/>
    <property type="evidence" value="ECO:0007669"/>
    <property type="project" value="InterPro"/>
</dbReference>
<reference evidence="7 8" key="1">
    <citation type="submission" date="2020-07" db="EMBL/GenBank/DDBJ databases">
        <title>Genomic Encyclopedia of Archaeal and Bacterial Type Strains, Phase II (KMG-II): from individual species to whole genera.</title>
        <authorList>
            <person name="Goeker M."/>
        </authorList>
    </citation>
    <scope>NUCLEOTIDE SEQUENCE [LARGE SCALE GENOMIC DNA]</scope>
    <source>
        <strain evidence="7 8">DSM 21226</strain>
    </source>
</reference>
<keyword evidence="7" id="KW-0969">Cilium</keyword>
<dbReference type="PANTHER" id="PTHR34773:SF1">
    <property type="entry name" value="FLAGELLAR SECRETION CHAPERONE FLIS"/>
    <property type="match status" value="1"/>
</dbReference>
<keyword evidence="3 6" id="KW-0963">Cytoplasm</keyword>
<evidence type="ECO:0000256" key="3">
    <source>
        <dbReference type="ARBA" id="ARBA00022490"/>
    </source>
</evidence>
<proteinExistence type="inferred from homology"/>
<evidence type="ECO:0000313" key="8">
    <source>
        <dbReference type="Proteomes" id="UP000518288"/>
    </source>
</evidence>
<dbReference type="Gene3D" id="1.20.120.340">
    <property type="entry name" value="Flagellar protein FliS"/>
    <property type="match status" value="1"/>
</dbReference>
<dbReference type="SUPFAM" id="SSF101116">
    <property type="entry name" value="Flagellar export chaperone FliS"/>
    <property type="match status" value="1"/>
</dbReference>
<dbReference type="InterPro" id="IPR003713">
    <property type="entry name" value="FliS"/>
</dbReference>